<reference evidence="4" key="2">
    <citation type="submission" date="2011-02" db="EMBL/GenBank/DDBJ databases">
        <title>The complete genome of Fluviicola taffensis DSM 16823.</title>
        <authorList>
            <consortium name="US DOE Joint Genome Institute (JGI-PGF)"/>
            <person name="Lucas S."/>
            <person name="Copeland A."/>
            <person name="Lapidus A."/>
            <person name="Bruce D."/>
            <person name="Goodwin L."/>
            <person name="Pitluck S."/>
            <person name="Kyrpides N."/>
            <person name="Mavromatis K."/>
            <person name="Ivanova N."/>
            <person name="Mikhailova N."/>
            <person name="Pagani I."/>
            <person name="Chertkov O."/>
            <person name="Detter J.C."/>
            <person name="Han C."/>
            <person name="Tapia R."/>
            <person name="Land M."/>
            <person name="Hauser L."/>
            <person name="Markowitz V."/>
            <person name="Cheng J.-F."/>
            <person name="Hugenholtz P."/>
            <person name="Woyke T."/>
            <person name="Wu D."/>
            <person name="Tindall B."/>
            <person name="Pomrenke H.G."/>
            <person name="Brambilla E."/>
            <person name="Klenk H.-P."/>
            <person name="Eisen J.A."/>
        </authorList>
    </citation>
    <scope>NUCLEOTIDE SEQUENCE [LARGE SCALE GENOMIC DNA]</scope>
    <source>
        <strain evidence="4">DSM 16823 / RW262 / RW262</strain>
    </source>
</reference>
<accession>F2IHW3</accession>
<evidence type="ECO:0000259" key="2">
    <source>
        <dbReference type="Pfam" id="PF18476"/>
    </source>
</evidence>
<dbReference type="eggNOG" id="COG1196">
    <property type="taxonomic scope" value="Bacteria"/>
</dbReference>
<dbReference type="InterPro" id="IPR041578">
    <property type="entry name" value="PIN_8"/>
</dbReference>
<dbReference type="Proteomes" id="UP000007463">
    <property type="component" value="Chromosome"/>
</dbReference>
<keyword evidence="4" id="KW-1185">Reference proteome</keyword>
<feature type="domain" description="HTH OST-type" evidence="1">
    <location>
        <begin position="319"/>
        <end position="365"/>
    </location>
</feature>
<reference evidence="3 4" key="1">
    <citation type="journal article" date="2011" name="Stand. Genomic Sci.">
        <title>Complete genome sequence of the gliding freshwater bacterium Fluviicola taffensis type strain (RW262).</title>
        <authorList>
            <person name="Woyke T."/>
            <person name="Chertkov O."/>
            <person name="Lapidus A."/>
            <person name="Nolan M."/>
            <person name="Lucas S."/>
            <person name="Del Rio T.G."/>
            <person name="Tice H."/>
            <person name="Cheng J.F."/>
            <person name="Tapia R."/>
            <person name="Han C."/>
            <person name="Goodwin L."/>
            <person name="Pitluck S."/>
            <person name="Liolios K."/>
            <person name="Pagani I."/>
            <person name="Ivanova N."/>
            <person name="Huntemann M."/>
            <person name="Mavromatis K."/>
            <person name="Mikhailova N."/>
            <person name="Pati A."/>
            <person name="Chen A."/>
            <person name="Palaniappan K."/>
            <person name="Land M."/>
            <person name="Hauser L."/>
            <person name="Brambilla E.M."/>
            <person name="Rohde M."/>
            <person name="Mwirichia R."/>
            <person name="Sikorski J."/>
            <person name="Tindall B.J."/>
            <person name="Goker M."/>
            <person name="Bristow J."/>
            <person name="Eisen J.A."/>
            <person name="Markowitz V."/>
            <person name="Hugenholtz P."/>
            <person name="Klenk H.P."/>
            <person name="Kyrpides N.C."/>
        </authorList>
    </citation>
    <scope>NUCLEOTIDE SEQUENCE [LARGE SCALE GENOMIC DNA]</scope>
    <source>
        <strain evidence="4">DSM 16823 / RW262 / RW262</strain>
    </source>
</reference>
<feature type="domain" description="PIN like" evidence="2">
    <location>
        <begin position="24"/>
        <end position="237"/>
    </location>
</feature>
<dbReference type="InterPro" id="IPR041966">
    <property type="entry name" value="LOTUS-like"/>
</dbReference>
<dbReference type="AlphaFoldDB" id="F2IHW3"/>
<dbReference type="CDD" id="cd10146">
    <property type="entry name" value="LabA_like_C"/>
    <property type="match status" value="1"/>
</dbReference>
<dbReference type="STRING" id="755732.Fluta_3958"/>
<proteinExistence type="predicted"/>
<dbReference type="Gene3D" id="3.30.420.610">
    <property type="entry name" value="LOTUS domain-like"/>
    <property type="match status" value="1"/>
</dbReference>
<organism evidence="3 4">
    <name type="scientific">Fluviicola taffensis (strain DSM 16823 / NCIMB 13979 / RW262)</name>
    <dbReference type="NCBI Taxonomy" id="755732"/>
    <lineage>
        <taxon>Bacteria</taxon>
        <taxon>Pseudomonadati</taxon>
        <taxon>Bacteroidota</taxon>
        <taxon>Flavobacteriia</taxon>
        <taxon>Flavobacteriales</taxon>
        <taxon>Crocinitomicaceae</taxon>
        <taxon>Fluviicola</taxon>
    </lineage>
</organism>
<dbReference type="Pfam" id="PF18476">
    <property type="entry name" value="PIN_8"/>
    <property type="match status" value="1"/>
</dbReference>
<dbReference type="EMBL" id="CP002542">
    <property type="protein sequence ID" value="AEA45922.1"/>
    <property type="molecule type" value="Genomic_DNA"/>
</dbReference>
<dbReference type="RefSeq" id="WP_013688680.1">
    <property type="nucleotide sequence ID" value="NC_015321.1"/>
</dbReference>
<gene>
    <name evidence="3" type="ordered locus">Fluta_3958</name>
</gene>
<dbReference type="OrthoDB" id="9182727at2"/>
<name>F2IHW3_FLUTR</name>
<dbReference type="KEGG" id="fte:Fluta_3958"/>
<evidence type="ECO:0000259" key="1">
    <source>
        <dbReference type="Pfam" id="PF12872"/>
    </source>
</evidence>
<evidence type="ECO:0000313" key="4">
    <source>
        <dbReference type="Proteomes" id="UP000007463"/>
    </source>
</evidence>
<evidence type="ECO:0008006" key="5">
    <source>
        <dbReference type="Google" id="ProtNLM"/>
    </source>
</evidence>
<dbReference type="HOGENOM" id="CLU_045114_1_0_10"/>
<dbReference type="InterPro" id="IPR025605">
    <property type="entry name" value="OST-HTH/LOTUS_dom"/>
</dbReference>
<evidence type="ECO:0000313" key="3">
    <source>
        <dbReference type="EMBL" id="AEA45922.1"/>
    </source>
</evidence>
<dbReference type="Pfam" id="PF12872">
    <property type="entry name" value="OST-HTH"/>
    <property type="match status" value="1"/>
</dbReference>
<sequence length="383" mass="45333">MKKDFFAYIRTEEAELKKIWKNSIFTFDANILLNFYRYRAETTSTFFNLLEKVKDRTWLTNQAVQEYFNNRLIVISEQEKAYSDLKEGITKHVEDPLNNQRKHPYVGNELLEEFKLIASKLKTELDSRSQEYSKRLSKDDILEKIIENFDEKVGCAFDEDKTSEIYKEGDKRYNLDIPPGFKDKNKGGTRQFGDLILWNQIIELAKKEKKDIVFITDDEKEDWLYIHKGRTIGMLPSLQIEFNKLTNQKVFIYNAQRFIEEIGKLSKTTITADTIDEIKTLREENKILFQHFDDLFNDIEITDDEIDLNINRGILYLADSEGWAELAQLGVFLVRNTTINYRNYGFQSLKRFIESRNIFEIKYEQISPNAKNVDTAYVRLQKK</sequence>
<protein>
    <recommendedName>
        <fullName evidence="5">PIN like domain-containing protein</fullName>
    </recommendedName>
</protein>